<comment type="similarity">
    <text evidence="1">Belongs to the protein kinase superfamily. STE Ser/Thr protein kinase family. STE20 subfamily.</text>
</comment>
<reference evidence="5" key="1">
    <citation type="submission" date="2021-06" db="EMBL/GenBank/DDBJ databases">
        <authorList>
            <person name="Kallberg Y."/>
            <person name="Tangrot J."/>
            <person name="Rosling A."/>
        </authorList>
    </citation>
    <scope>NUCLEOTIDE SEQUENCE</scope>
    <source>
        <strain evidence="5">CL551</strain>
    </source>
</reference>
<dbReference type="PANTHER" id="PTHR45832:SF22">
    <property type="entry name" value="SERINE_THREONINE-PROTEIN KINASE SAMKA-RELATED"/>
    <property type="match status" value="1"/>
</dbReference>
<dbReference type="InterPro" id="IPR006597">
    <property type="entry name" value="Sel1-like"/>
</dbReference>
<dbReference type="InterPro" id="IPR011990">
    <property type="entry name" value="TPR-like_helical_dom_sf"/>
</dbReference>
<dbReference type="Gene3D" id="1.25.40.10">
    <property type="entry name" value="Tetratricopeptide repeat domain"/>
    <property type="match status" value="1"/>
</dbReference>
<dbReference type="SUPFAM" id="SSF81901">
    <property type="entry name" value="HCP-like"/>
    <property type="match status" value="1"/>
</dbReference>
<dbReference type="InterPro" id="IPR001245">
    <property type="entry name" value="Ser-Thr/Tyr_kinase_cat_dom"/>
</dbReference>
<evidence type="ECO:0000313" key="5">
    <source>
        <dbReference type="EMBL" id="CAG8589793.1"/>
    </source>
</evidence>
<dbReference type="OrthoDB" id="2384430at2759"/>
<organism evidence="5 6">
    <name type="scientific">Acaulospora morrowiae</name>
    <dbReference type="NCBI Taxonomy" id="94023"/>
    <lineage>
        <taxon>Eukaryota</taxon>
        <taxon>Fungi</taxon>
        <taxon>Fungi incertae sedis</taxon>
        <taxon>Mucoromycota</taxon>
        <taxon>Glomeromycotina</taxon>
        <taxon>Glomeromycetes</taxon>
        <taxon>Diversisporales</taxon>
        <taxon>Acaulosporaceae</taxon>
        <taxon>Acaulospora</taxon>
    </lineage>
</organism>
<dbReference type="EMBL" id="CAJVPV010005383">
    <property type="protein sequence ID" value="CAG8589793.1"/>
    <property type="molecule type" value="Genomic_DNA"/>
</dbReference>
<evidence type="ECO:0000259" key="4">
    <source>
        <dbReference type="PROSITE" id="PS50011"/>
    </source>
</evidence>
<gene>
    <name evidence="5" type="ORF">AMORRO_LOCUS7292</name>
</gene>
<accession>A0A9N9G8Z7</accession>
<feature type="non-terminal residue" evidence="5">
    <location>
        <position position="1"/>
    </location>
</feature>
<keyword evidence="6" id="KW-1185">Reference proteome</keyword>
<name>A0A9N9G8Z7_9GLOM</name>
<dbReference type="InterPro" id="IPR011009">
    <property type="entry name" value="Kinase-like_dom_sf"/>
</dbReference>
<dbReference type="PROSITE" id="PS50011">
    <property type="entry name" value="PROTEIN_KINASE_DOM"/>
    <property type="match status" value="1"/>
</dbReference>
<dbReference type="SUPFAM" id="SSF56112">
    <property type="entry name" value="Protein kinase-like (PK-like)"/>
    <property type="match status" value="1"/>
</dbReference>
<dbReference type="Proteomes" id="UP000789342">
    <property type="component" value="Unassembled WGS sequence"/>
</dbReference>
<dbReference type="Pfam" id="PF08238">
    <property type="entry name" value="Sel1"/>
    <property type="match status" value="3"/>
</dbReference>
<protein>
    <submittedName>
        <fullName evidence="5">14708_t:CDS:1</fullName>
    </submittedName>
</protein>
<evidence type="ECO:0000313" key="6">
    <source>
        <dbReference type="Proteomes" id="UP000789342"/>
    </source>
</evidence>
<comment type="caution">
    <text evidence="5">The sequence shown here is derived from an EMBL/GenBank/DDBJ whole genome shotgun (WGS) entry which is preliminary data.</text>
</comment>
<dbReference type="GO" id="GO:0005524">
    <property type="term" value="F:ATP binding"/>
    <property type="evidence" value="ECO:0007669"/>
    <property type="project" value="UniProtKB-KW"/>
</dbReference>
<dbReference type="Gene3D" id="1.10.510.10">
    <property type="entry name" value="Transferase(Phosphotransferase) domain 1"/>
    <property type="match status" value="1"/>
</dbReference>
<dbReference type="AlphaFoldDB" id="A0A9N9G8Z7"/>
<feature type="domain" description="Protein kinase" evidence="4">
    <location>
        <begin position="136"/>
        <end position="424"/>
    </location>
</feature>
<dbReference type="Pfam" id="PF07714">
    <property type="entry name" value="PK_Tyr_Ser-Thr"/>
    <property type="match status" value="1"/>
</dbReference>
<dbReference type="SMART" id="SM00671">
    <property type="entry name" value="SEL1"/>
    <property type="match status" value="2"/>
</dbReference>
<evidence type="ECO:0000256" key="2">
    <source>
        <dbReference type="ARBA" id="ARBA00022741"/>
    </source>
</evidence>
<keyword evidence="3" id="KW-0067">ATP-binding</keyword>
<proteinExistence type="inferred from homology"/>
<keyword evidence="2" id="KW-0547">Nucleotide-binding</keyword>
<dbReference type="GO" id="GO:0004672">
    <property type="term" value="F:protein kinase activity"/>
    <property type="evidence" value="ECO:0007669"/>
    <property type="project" value="InterPro"/>
</dbReference>
<dbReference type="InterPro" id="IPR000719">
    <property type="entry name" value="Prot_kinase_dom"/>
</dbReference>
<dbReference type="InterPro" id="IPR051931">
    <property type="entry name" value="PAK3-like"/>
</dbReference>
<evidence type="ECO:0000256" key="1">
    <source>
        <dbReference type="ARBA" id="ARBA00008874"/>
    </source>
</evidence>
<evidence type="ECO:0000256" key="3">
    <source>
        <dbReference type="ARBA" id="ARBA00022840"/>
    </source>
</evidence>
<dbReference type="PANTHER" id="PTHR45832">
    <property type="entry name" value="SERINE/THREONINE-PROTEIN KINASE SAMKA-RELATED-RELATED"/>
    <property type="match status" value="1"/>
</dbReference>
<sequence>VLATDYSIKAIRLNRERYSDFLTDEHTLPKFQSFKVTLDKIIEFVSNVSQTAGLANYKSHEEIEQKFFQLIDELDESSKRLYFSPNPYRRNYNNFLKRDFHEYEKFLEYNPRVVEQSKKIMNLIEEAKKPRTAPPRNMPKRVDIKDYKTIYEKPGTRIQKRVSRYNNNHVFAFKKIPANMSNDAKENLFERIAILQEFKNSTYIITFYGVAESDREIYIVIEWAKYGNLKEYYEVFGPLECSRKIQFSLDICRGLNFLHASGILHHDINSENILVTDNHKAKIANFDWSKESEKSTLKRNLPTDNLRYMAPEKIMIKNLKYDTKCEIYSFGMLLWEIAEERVPYSDVTDYKKICKLITENEREEFSNNNLPDRWKSLFRESSHIANLRNDQTFQQFAKSYGTCMSKNKSQRIGSFDSILPIDTFDGSVGFDDSIFKTVIKLDEAIEESRKEDGDIGRAWECFNVYAKFGVPIAKFWMGYLLYYNKIFFHNDVEREENKIQEAIKYFKESADEEVADAQLYYADCLVNGNGVKKDIRKATEYYKKSADNGNICGMYSYGNIIYNGFGGTKNIEEGLKYLRMAAEKGHKRAMKCVERW</sequence>